<dbReference type="PANTHER" id="PTHR30486">
    <property type="entry name" value="TWITCHING MOTILITY PROTEIN PILT"/>
    <property type="match status" value="1"/>
</dbReference>
<evidence type="ECO:0000259" key="2">
    <source>
        <dbReference type="Pfam" id="PF00437"/>
    </source>
</evidence>
<reference evidence="4 5" key="1">
    <citation type="submission" date="2017-01" db="EMBL/GenBank/DDBJ databases">
        <title>First insights into the biology of 'candidatus Vampirococcus archaeovorus'.</title>
        <authorList>
            <person name="Kizina J."/>
            <person name="Jordan S."/>
            <person name="Stueber K."/>
            <person name="Reinhardt R."/>
            <person name="Harder J."/>
        </authorList>
    </citation>
    <scope>NUCLEOTIDE SEQUENCE [LARGE SCALE GENOMIC DNA]</scope>
    <source>
        <strain evidence="4 5">LiM</strain>
    </source>
</reference>
<dbReference type="InterPro" id="IPR001482">
    <property type="entry name" value="T2SS/T4SS_dom"/>
</dbReference>
<dbReference type="Gene3D" id="3.30.450.380">
    <property type="match status" value="1"/>
</dbReference>
<dbReference type="Gene3D" id="3.40.50.300">
    <property type="entry name" value="P-loop containing nucleotide triphosphate hydrolases"/>
    <property type="match status" value="2"/>
</dbReference>
<dbReference type="PANTHER" id="PTHR30486:SF15">
    <property type="entry name" value="TYPE II_IV SECRETION SYSTEM ATPASE"/>
    <property type="match status" value="1"/>
</dbReference>
<dbReference type="Pfam" id="PF01656">
    <property type="entry name" value="CbiA"/>
    <property type="match status" value="1"/>
</dbReference>
<dbReference type="InterPro" id="IPR027417">
    <property type="entry name" value="P-loop_NTPase"/>
</dbReference>
<evidence type="ECO:0000256" key="1">
    <source>
        <dbReference type="ARBA" id="ARBA00006611"/>
    </source>
</evidence>
<feature type="domain" description="CobQ/CobB/MinD/ParA nucleotide binding" evidence="3">
    <location>
        <begin position="21"/>
        <end position="130"/>
    </location>
</feature>
<dbReference type="GO" id="GO:0016887">
    <property type="term" value="F:ATP hydrolysis activity"/>
    <property type="evidence" value="ECO:0007669"/>
    <property type="project" value="InterPro"/>
</dbReference>
<dbReference type="EMBL" id="CP019384">
    <property type="protein sequence ID" value="QAT16243.1"/>
    <property type="molecule type" value="Genomic_DNA"/>
</dbReference>
<organism evidence="4 5">
    <name type="scientific">Velamenicoccus archaeovorus</name>
    <dbReference type="NCBI Taxonomy" id="1930593"/>
    <lineage>
        <taxon>Bacteria</taxon>
        <taxon>Pseudomonadati</taxon>
        <taxon>Candidatus Omnitrophota</taxon>
        <taxon>Candidatus Velamenicoccus</taxon>
    </lineage>
</organism>
<dbReference type="CDD" id="cd01130">
    <property type="entry name" value="VirB11-like_ATPase"/>
    <property type="match status" value="1"/>
</dbReference>
<dbReference type="Proteomes" id="UP000287243">
    <property type="component" value="Chromosome"/>
</dbReference>
<dbReference type="InterPro" id="IPR050921">
    <property type="entry name" value="T4SS_GSP_E_ATPase"/>
</dbReference>
<feature type="domain" description="Bacterial type II secretion system protein E" evidence="2">
    <location>
        <begin position="381"/>
        <end position="659"/>
    </location>
</feature>
<dbReference type="InterPro" id="IPR002586">
    <property type="entry name" value="CobQ/CobB/MinD/ParA_Nub-bd_dom"/>
</dbReference>
<evidence type="ECO:0000313" key="4">
    <source>
        <dbReference type="EMBL" id="QAT16243.1"/>
    </source>
</evidence>
<dbReference type="Pfam" id="PF00437">
    <property type="entry name" value="T2SSE"/>
    <property type="match status" value="1"/>
</dbReference>
<dbReference type="AlphaFoldDB" id="A0A410P239"/>
<protein>
    <submittedName>
        <fullName evidence="4">ATPase for pilus assembly/DNA-transfer CpaF</fullName>
    </submittedName>
</protein>
<comment type="similarity">
    <text evidence="1">Belongs to the GSP E family.</text>
</comment>
<evidence type="ECO:0000313" key="5">
    <source>
        <dbReference type="Proteomes" id="UP000287243"/>
    </source>
</evidence>
<name>A0A410P239_VELA1</name>
<evidence type="ECO:0000259" key="3">
    <source>
        <dbReference type="Pfam" id="PF01656"/>
    </source>
</evidence>
<accession>A0A410P239</accession>
<dbReference type="RefSeq" id="WP_128698881.1">
    <property type="nucleotide sequence ID" value="NZ_CP019384.1"/>
</dbReference>
<gene>
    <name evidence="4" type="ORF">BU251_00065</name>
</gene>
<sequence>MADNTPTPAPAAPAPNLGNIITIFSTKGGVGKTLLAVNLAIALAQEGKRVALLDMDLQAVQDMARMIDATPQYSIFDIVSILEKIEQAGNIKNYMTLVSSAGIDFLPAITRPKQSPHITGERIGKIVSMLTPFYDFIIVDGGRAFTDSLIHIFNRSNLILFIVTPDILSVYETRWGLDVLQSLHFPLKMIKLLLNRAESKSGLSWQEVKLALPCEIIASVPSDGRVVGLALNRGVPVVIDSPASRVSVGIKKFAQELIANQSLYIAHKEVQDLRSIKKEEVPVAGTFWDMMGLSDKVKWVKPIEQEDEILRLKRRIHARLIEELDLKRLDMELINNPKKAKELREKAEKIITNLLADETGAFLSSLEVREKLVKELADEALGLGPLEELLRDGDISDIMVNNKDQVYIEKHGRVELTSKKFISDDQVKVVIERIIAPLGRRIDESVPMVDARLPDGSRVNAIIPPLSLTGPTLTIRKFAREHFTIEDLIARFGSLDRDIADFLAACVLSRKNIIVSGGTGSGKTTFLNILSDFIPSNERIVTIEDAAELKLNQEHWVRLESRPPNIEGKGAISIRDLFRNCLRMRPDRIVIGECRGGEALDMLQAMNTGHDGSLTTIHANSTRDVLTRLDSMILMSGVELPIRAIREMTASAIDIVIQTARLSDGTRKITQVTEVAGMDDELHIRFADIFQFKQLSIDRDTGKVIGEFTATGNLPSFYEELITRGIHLSSDIFQVKNIQK</sequence>
<dbReference type="OrthoDB" id="9810761at2"/>
<keyword evidence="5" id="KW-1185">Reference proteome</keyword>
<dbReference type="SUPFAM" id="SSF52540">
    <property type="entry name" value="P-loop containing nucleoside triphosphate hydrolases"/>
    <property type="match status" value="2"/>
</dbReference>
<proteinExistence type="inferred from homology"/>
<dbReference type="KEGG" id="vai:BU251_00065"/>